<name>A0A6F8ZIC4_9FIRM</name>
<sequence>METVWHWAEGTWRPGSGMLDSRDSLWRRGLALVETVRTGPEGAPLWSWHRERLAGGLARLGWPAALPEGLPEVAAPAALRLVASWSPERPAVTLRAHLRPLPAPPPWPALAYPPLAACPPPAPLHGLKTLSHSLAAGEDPAPWYDRVLANPRGEVMETLRHNLFWTDREGRVFTPSLETGCVAGVGRRWALARLRAWSIAVAEVATAPPDPEDIAECWLTNALSGPVPVGALGHHPLDPGRARLGPALAGGWPPAQR</sequence>
<keyword evidence="2" id="KW-1185">Reference proteome</keyword>
<evidence type="ECO:0000313" key="1">
    <source>
        <dbReference type="EMBL" id="CAB1129201.1"/>
    </source>
</evidence>
<protein>
    <submittedName>
        <fullName evidence="1">Aminodeoxychorismate lyase</fullName>
        <ecNumber evidence="1">4.1.3.38</ecNumber>
    </submittedName>
</protein>
<dbReference type="EC" id="4.1.3.38" evidence="1"/>
<gene>
    <name evidence="1" type="ORF">R50_1700</name>
</gene>
<keyword evidence="1" id="KW-0456">Lyase</keyword>
<organism evidence="1 2">
    <name type="scientific">Candidatus Hydrogenisulfobacillus filiaventi</name>
    <dbReference type="NCBI Taxonomy" id="2707344"/>
    <lineage>
        <taxon>Bacteria</taxon>
        <taxon>Bacillati</taxon>
        <taxon>Bacillota</taxon>
        <taxon>Clostridia</taxon>
        <taxon>Eubacteriales</taxon>
        <taxon>Clostridiales Family XVII. Incertae Sedis</taxon>
        <taxon>Candidatus Hydrogenisulfobacillus</taxon>
    </lineage>
</organism>
<dbReference type="InterPro" id="IPR001544">
    <property type="entry name" value="Aminotrans_IV"/>
</dbReference>
<dbReference type="InterPro" id="IPR036038">
    <property type="entry name" value="Aminotransferase-like"/>
</dbReference>
<dbReference type="Proteomes" id="UP000503399">
    <property type="component" value="Chromosome"/>
</dbReference>
<dbReference type="AlphaFoldDB" id="A0A6F8ZIC4"/>
<dbReference type="GO" id="GO:0008696">
    <property type="term" value="F:4-amino-4-deoxychorismate lyase activity"/>
    <property type="evidence" value="ECO:0007669"/>
    <property type="project" value="UniProtKB-EC"/>
</dbReference>
<evidence type="ECO:0000313" key="2">
    <source>
        <dbReference type="Proteomes" id="UP000503399"/>
    </source>
</evidence>
<dbReference type="EMBL" id="LR778114">
    <property type="protein sequence ID" value="CAB1129201.1"/>
    <property type="molecule type" value="Genomic_DNA"/>
</dbReference>
<proteinExistence type="predicted"/>
<dbReference type="KEGG" id="hfv:R50_1700"/>
<dbReference type="InterPro" id="IPR043132">
    <property type="entry name" value="BCAT-like_C"/>
</dbReference>
<reference evidence="1 2" key="1">
    <citation type="submission" date="2020-02" db="EMBL/GenBank/DDBJ databases">
        <authorList>
            <person name="Hogendoorn C."/>
        </authorList>
    </citation>
    <scope>NUCLEOTIDE SEQUENCE [LARGE SCALE GENOMIC DNA]</scope>
    <source>
        <strain evidence="1">R501</strain>
    </source>
</reference>
<dbReference type="Gene3D" id="3.20.10.10">
    <property type="entry name" value="D-amino Acid Aminotransferase, subunit A, domain 2"/>
    <property type="match status" value="1"/>
</dbReference>
<dbReference type="SUPFAM" id="SSF56752">
    <property type="entry name" value="D-aminoacid aminotransferase-like PLP-dependent enzymes"/>
    <property type="match status" value="1"/>
</dbReference>
<accession>A0A6F8ZIC4</accession>
<dbReference type="Pfam" id="PF01063">
    <property type="entry name" value="Aminotran_4"/>
    <property type="match status" value="1"/>
</dbReference>